<dbReference type="InterPro" id="IPR038050">
    <property type="entry name" value="Neuro_actylchol_rec"/>
</dbReference>
<comment type="similarity">
    <text evidence="1">Belongs to the SPT5 family.</text>
</comment>
<feature type="region of interest" description="Disordered" evidence="20">
    <location>
        <begin position="474"/>
        <end position="543"/>
    </location>
</feature>
<feature type="signal peptide" evidence="19">
    <location>
        <begin position="1"/>
        <end position="20"/>
    </location>
</feature>
<dbReference type="Pfam" id="PF03439">
    <property type="entry name" value="Spt5-NGN"/>
    <property type="match status" value="1"/>
</dbReference>
<feature type="region of interest" description="Disordered" evidence="20">
    <location>
        <begin position="433"/>
        <end position="453"/>
    </location>
</feature>
<evidence type="ECO:0000256" key="1">
    <source>
        <dbReference type="ARBA" id="ARBA00006956"/>
    </source>
</evidence>
<dbReference type="InterPro" id="IPR002394">
    <property type="entry name" value="Nicotinic_acetylcholine_rcpt"/>
</dbReference>
<evidence type="ECO:0000256" key="11">
    <source>
        <dbReference type="ARBA" id="ARBA00023157"/>
    </source>
</evidence>
<feature type="compositionally biased region" description="Acidic residues" evidence="20">
    <location>
        <begin position="514"/>
        <end position="541"/>
    </location>
</feature>
<dbReference type="Pfam" id="PF23037">
    <property type="entry name" value="KOWx_SPT5"/>
    <property type="match status" value="1"/>
</dbReference>
<dbReference type="Gene3D" id="2.70.170.10">
    <property type="entry name" value="Neurotransmitter-gated ion-channel ligand-binding domain"/>
    <property type="match status" value="1"/>
</dbReference>
<dbReference type="GO" id="GO:0045211">
    <property type="term" value="C:postsynaptic membrane"/>
    <property type="evidence" value="ECO:0007669"/>
    <property type="project" value="UniProtKB-SubCell"/>
</dbReference>
<dbReference type="InterPro" id="IPR005824">
    <property type="entry name" value="KOW"/>
</dbReference>
<dbReference type="GO" id="GO:0006357">
    <property type="term" value="P:regulation of transcription by RNA polymerase II"/>
    <property type="evidence" value="ECO:0007669"/>
    <property type="project" value="InterPro"/>
</dbReference>
<dbReference type="InterPro" id="IPR036735">
    <property type="entry name" value="NGN_dom_sf"/>
</dbReference>
<keyword evidence="22" id="KW-1185">Reference proteome</keyword>
<dbReference type="PANTHER" id="PTHR11125">
    <property type="entry name" value="SUPPRESSOR OF TY 5"/>
    <property type="match status" value="1"/>
</dbReference>
<dbReference type="CDD" id="cd06083">
    <property type="entry name" value="KOW_Spt5_3"/>
    <property type="match status" value="1"/>
</dbReference>
<comment type="caution">
    <text evidence="19">Lacks conserved residue(s) required for the propagation of feature annotation.</text>
</comment>
<dbReference type="Gene3D" id="3.30.70.940">
    <property type="entry name" value="NusG, N-terminal domain"/>
    <property type="match status" value="1"/>
</dbReference>
<dbReference type="GO" id="GO:0032784">
    <property type="term" value="P:regulation of DNA-templated transcription elongation"/>
    <property type="evidence" value="ECO:0007669"/>
    <property type="project" value="InterPro"/>
</dbReference>
<dbReference type="Gene3D" id="1.20.58.390">
    <property type="entry name" value="Neurotransmitter-gated ion-channel transmembrane domain"/>
    <property type="match status" value="1"/>
</dbReference>
<evidence type="ECO:0000256" key="20">
    <source>
        <dbReference type="SAM" id="MobiDB-lite"/>
    </source>
</evidence>
<dbReference type="Pfam" id="PF23290">
    <property type="entry name" value="KOW5_SPT5"/>
    <property type="match status" value="1"/>
</dbReference>
<evidence type="ECO:0000256" key="7">
    <source>
        <dbReference type="ARBA" id="ARBA00022989"/>
    </source>
</evidence>
<keyword evidence="7 19" id="KW-1133">Transmembrane helix</keyword>
<dbReference type="InterPro" id="IPR036734">
    <property type="entry name" value="Neur_chan_lig-bd_sf"/>
</dbReference>
<evidence type="ECO:0000256" key="18">
    <source>
        <dbReference type="ARBA" id="ARBA00034104"/>
    </source>
</evidence>
<dbReference type="InterPro" id="IPR041977">
    <property type="entry name" value="KOW_Spt5_4"/>
</dbReference>
<name>A0A0N4ZEX3_PARTI</name>
<dbReference type="GO" id="GO:0003729">
    <property type="term" value="F:mRNA binding"/>
    <property type="evidence" value="ECO:0007669"/>
    <property type="project" value="TreeGrafter"/>
</dbReference>
<proteinExistence type="inferred from homology"/>
<feature type="transmembrane region" description="Helical" evidence="19">
    <location>
        <begin position="232"/>
        <end position="253"/>
    </location>
</feature>
<evidence type="ECO:0000256" key="15">
    <source>
        <dbReference type="ARBA" id="ARBA00023257"/>
    </source>
</evidence>
<dbReference type="InterPro" id="IPR005100">
    <property type="entry name" value="NGN-domain"/>
</dbReference>
<dbReference type="Pfam" id="PF23042">
    <property type="entry name" value="KOW1_SPT5"/>
    <property type="match status" value="1"/>
</dbReference>
<feature type="domain" description="KOW" evidence="21">
    <location>
        <begin position="1133"/>
        <end position="1160"/>
    </location>
</feature>
<comment type="similarity">
    <text evidence="2">Belongs to the ligand-gated ion channel (TC 1.A.9) family. Acetylcholine receptor (TC 1.A.9.1) subfamily.</text>
</comment>
<evidence type="ECO:0000256" key="17">
    <source>
        <dbReference type="ARBA" id="ARBA00023303"/>
    </source>
</evidence>
<keyword evidence="4" id="KW-1003">Cell membrane</keyword>
<dbReference type="GO" id="GO:0022848">
    <property type="term" value="F:acetylcholine-gated monoatomic cation-selective channel activity"/>
    <property type="evidence" value="ECO:0007669"/>
    <property type="project" value="InterPro"/>
</dbReference>
<dbReference type="CDD" id="cd06081">
    <property type="entry name" value="KOW_Spt5_1"/>
    <property type="match status" value="1"/>
</dbReference>
<dbReference type="SUPFAM" id="SSF50104">
    <property type="entry name" value="Translation proteins SH3-like domain"/>
    <property type="match status" value="1"/>
</dbReference>
<feature type="compositionally biased region" description="Basic and acidic residues" evidence="20">
    <location>
        <begin position="438"/>
        <end position="453"/>
    </location>
</feature>
<dbReference type="CDD" id="cd18997">
    <property type="entry name" value="LGIC_ECD_nAChR"/>
    <property type="match status" value="1"/>
</dbReference>
<dbReference type="InterPro" id="IPR057936">
    <property type="entry name" value="KOWx_Spt5"/>
</dbReference>
<dbReference type="FunFam" id="2.70.170.10:FF:000016">
    <property type="entry name" value="Nicotinic acetylcholine receptor subunit"/>
    <property type="match status" value="1"/>
</dbReference>
<comment type="subcellular location">
    <subcellularLocation>
        <location evidence="18">Postsynaptic cell membrane</location>
        <topology evidence="18">Multi-pass membrane protein</topology>
    </subcellularLocation>
</comment>
<dbReference type="Gene3D" id="2.30.30.30">
    <property type="match status" value="2"/>
</dbReference>
<evidence type="ECO:0000256" key="3">
    <source>
        <dbReference type="ARBA" id="ARBA00022448"/>
    </source>
</evidence>
<feature type="domain" description="KOW" evidence="21">
    <location>
        <begin position="696"/>
        <end position="723"/>
    </location>
</feature>
<dbReference type="PRINTS" id="PR00254">
    <property type="entry name" value="NICOTINICR"/>
</dbReference>
<feature type="transmembrane region" description="Helical" evidence="19">
    <location>
        <begin position="265"/>
        <end position="284"/>
    </location>
</feature>
<evidence type="ECO:0000256" key="5">
    <source>
        <dbReference type="ARBA" id="ARBA00022692"/>
    </source>
</evidence>
<evidence type="ECO:0000256" key="19">
    <source>
        <dbReference type="RuleBase" id="RU000687"/>
    </source>
</evidence>
<dbReference type="Pfam" id="PF02932">
    <property type="entry name" value="Neur_chan_memb"/>
    <property type="match status" value="1"/>
</dbReference>
<evidence type="ECO:0000256" key="13">
    <source>
        <dbReference type="ARBA" id="ARBA00023170"/>
    </source>
</evidence>
<dbReference type="WBParaSite" id="PTRK_0000630600.1">
    <property type="protein sequence ID" value="PTRK_0000630600.1"/>
    <property type="gene ID" value="PTRK_0000630600"/>
</dbReference>
<feature type="chain" id="PRO_5022267717" evidence="19">
    <location>
        <begin position="21"/>
        <end position="1186"/>
    </location>
</feature>
<dbReference type="SUPFAM" id="SSF90112">
    <property type="entry name" value="Neurotransmitter-gated ion-channel transmembrane pore"/>
    <property type="match status" value="1"/>
</dbReference>
<keyword evidence="9 19" id="KW-0406">Ion transport</keyword>
<dbReference type="GO" id="GO:0032044">
    <property type="term" value="C:DSIF complex"/>
    <property type="evidence" value="ECO:0007669"/>
    <property type="project" value="TreeGrafter"/>
</dbReference>
<keyword evidence="13" id="KW-0675">Receptor</keyword>
<evidence type="ECO:0000256" key="9">
    <source>
        <dbReference type="ARBA" id="ARBA00023065"/>
    </source>
</evidence>
<evidence type="ECO:0000256" key="6">
    <source>
        <dbReference type="ARBA" id="ARBA00022729"/>
    </source>
</evidence>
<dbReference type="InterPro" id="IPR018000">
    <property type="entry name" value="Neurotransmitter_ion_chnl_CS"/>
</dbReference>
<dbReference type="GO" id="GO:0004888">
    <property type="term" value="F:transmembrane signaling receptor activity"/>
    <property type="evidence" value="ECO:0007669"/>
    <property type="project" value="InterPro"/>
</dbReference>
<dbReference type="CDD" id="cd06085">
    <property type="entry name" value="KOW_Spt5_5"/>
    <property type="match status" value="1"/>
</dbReference>
<dbReference type="SMART" id="SM00739">
    <property type="entry name" value="KOW"/>
    <property type="match status" value="3"/>
</dbReference>
<dbReference type="GO" id="GO:0006368">
    <property type="term" value="P:transcription elongation by RNA polymerase II"/>
    <property type="evidence" value="ECO:0007669"/>
    <property type="project" value="TreeGrafter"/>
</dbReference>
<dbReference type="InterPro" id="IPR039659">
    <property type="entry name" value="SPT5"/>
</dbReference>
<dbReference type="Pfam" id="PF02931">
    <property type="entry name" value="Neur_chan_LBD"/>
    <property type="match status" value="1"/>
</dbReference>
<sequence>MIFTIYYIFLFIPFLRFCKSSDMVVKLYHDLLRDYESDVRPSIKHDMPINVTFSFALRQIIDVDEKNQIITTNAWINQKWNDYKVVWDPRKYDNITQIHIAFDKLWKPDIVLYNNADSGYTKSILSTDLIVNYQGNVTWISAGILKSSCPLDVRYYPFDSQSCYLKFASWAYDGTKINILLNNESSDQSYYITSTEWHLTLIQAEKQITFYSCCDEAYPYIDIMINIQRRPLFYVFNLILPCILISAIALLGFYMPSDSGEKVTLGITSLLSTTVFLMLVAEGMPPTSEALPLIGIYYGVTIFTVSLATAMTVFTLNIHHHGIQGKNVPSILQFLAFKVLAPIMFLRIDEYHSIIQHVEYFYNKNKRKSSSLYFQKKLPVNIEGECTPEEIPSFYKNKNSSETSSINANTFQDDFLLVLDKLHATIERMLKFEASSSDEEKGSTNQFEKKEEFRPVQESNLKLTIKRPMVTNDVQIQSKRGKCESEGEISSSDESEDEVVRRPGRKVNPFISDDVSEEEVEDDSEGSDLEEEEAYSDNEVEETSRRRRGFYRNVINRLNEDDLNAYFQSKYNNEDGEKDVYYSDSEEDNEEIDPTILRPGDGGKLWIIKTKIGEAKNVARLLQNKLSSLKRDNPNINITSVISKTTENSYVYVHSGSSIAVENFIKGTRGILNQKLKAVRDEDFVDTIREKKERINLKVGAFIRFKRTKYAGDLAQIIQIDEEDELVLLKVVPRIDYNKVRGQLRLEMTERDLLAEKKRKHKRIPRALFDPMRVKKKGGDFVLNKGIYIFEKDDYANGFLFKWFKTSLIETEGVMPTSEELKAFDNSILGGDDMYSSLSSVANVNVKLEVGEKVQLLEEQYDKLMGDVFEVKGDNVVVKISNQGDERFIKVSLSNVGKYFNIGDHIKVTNGKNASDTGIVVKCDGGVVFYISDLTKDENKVAANNCVLSLEVTAGVDSCGKYSYLDFVKLDESEVGVIVKIVNNTITILNQYNNIITRSPNQIREKILSRNGRCFDMGQNELVAGSQVIIQKGNYASKSISDKKSVATVKFVCRGFLFVQDSTRKENGGYFVVKQRDVMLYGKDEDCRVGRKNIPHANKLENGIFPSLSSNTLSNNNFGINRNSISSIKNDAKSLVGKMIKISQGPYKGYVGMAKSISDNVVRIELTTNCKTISVDVSRITPIKMD</sequence>
<evidence type="ECO:0000256" key="2">
    <source>
        <dbReference type="ARBA" id="ARBA00009237"/>
    </source>
</evidence>
<dbReference type="Proteomes" id="UP000038045">
    <property type="component" value="Unplaced"/>
</dbReference>
<evidence type="ECO:0000313" key="22">
    <source>
        <dbReference type="Proteomes" id="UP000038045"/>
    </source>
</evidence>
<keyword evidence="5 19" id="KW-0812">Transmembrane</keyword>
<dbReference type="PANTHER" id="PTHR11125:SF7">
    <property type="entry name" value="TRANSCRIPTION ELONGATION FACTOR SPT5"/>
    <property type="match status" value="1"/>
</dbReference>
<dbReference type="InterPro" id="IPR041973">
    <property type="entry name" value="KOW_Spt5_1"/>
</dbReference>
<evidence type="ECO:0000256" key="14">
    <source>
        <dbReference type="ARBA" id="ARBA00023180"/>
    </source>
</evidence>
<dbReference type="InterPro" id="IPR006202">
    <property type="entry name" value="Neur_chan_lig-bd"/>
</dbReference>
<organism evidence="22 23">
    <name type="scientific">Parastrongyloides trichosuri</name>
    <name type="common">Possum-specific nematode worm</name>
    <dbReference type="NCBI Taxonomy" id="131310"/>
    <lineage>
        <taxon>Eukaryota</taxon>
        <taxon>Metazoa</taxon>
        <taxon>Ecdysozoa</taxon>
        <taxon>Nematoda</taxon>
        <taxon>Chromadorea</taxon>
        <taxon>Rhabditida</taxon>
        <taxon>Tylenchina</taxon>
        <taxon>Panagrolaimomorpha</taxon>
        <taxon>Strongyloidoidea</taxon>
        <taxon>Strongyloididae</taxon>
        <taxon>Parastrongyloides</taxon>
    </lineage>
</organism>
<keyword evidence="8" id="KW-0770">Synapse</keyword>
<evidence type="ECO:0000259" key="21">
    <source>
        <dbReference type="SMART" id="SM00739"/>
    </source>
</evidence>
<reference evidence="23" key="1">
    <citation type="submission" date="2017-02" db="UniProtKB">
        <authorList>
            <consortium name="WormBaseParasite"/>
        </authorList>
    </citation>
    <scope>IDENTIFICATION</scope>
</reference>
<protein>
    <submittedName>
        <fullName evidence="23">DRB sensitivity-inducing factor large subunit</fullName>
    </submittedName>
</protein>
<feature type="domain" description="KOW" evidence="21">
    <location>
        <begin position="899"/>
        <end position="926"/>
    </location>
</feature>
<evidence type="ECO:0000256" key="8">
    <source>
        <dbReference type="ARBA" id="ARBA00023018"/>
    </source>
</evidence>
<dbReference type="InterPro" id="IPR036719">
    <property type="entry name" value="Neuro-gated_channel_TM_sf"/>
</dbReference>
<keyword evidence="6 19" id="KW-0732">Signal</keyword>
<keyword evidence="14" id="KW-0325">Glycoprotein</keyword>
<feature type="transmembrane region" description="Helical" evidence="19">
    <location>
        <begin position="296"/>
        <end position="318"/>
    </location>
</feature>
<keyword evidence="3 19" id="KW-0813">Transport</keyword>
<dbReference type="InterPro" id="IPR006201">
    <property type="entry name" value="Neur_channel"/>
</dbReference>
<dbReference type="NCBIfam" id="TIGR00860">
    <property type="entry name" value="LIC"/>
    <property type="match status" value="1"/>
</dbReference>
<dbReference type="InterPro" id="IPR008991">
    <property type="entry name" value="Translation_prot_SH3-like_sf"/>
</dbReference>
<dbReference type="InterPro" id="IPR041976">
    <property type="entry name" value="KOW_Spt5_3"/>
</dbReference>
<dbReference type="FunFam" id="1.20.58.390:FF:000073">
    <property type="entry name" value="Neuronal acetylcholine receptor subunit alpha-9-II"/>
    <property type="match status" value="1"/>
</dbReference>
<dbReference type="InterPro" id="IPR014722">
    <property type="entry name" value="Rib_uL2_dom2"/>
</dbReference>
<dbReference type="InterPro" id="IPR006029">
    <property type="entry name" value="Neurotrans-gated_channel_TM"/>
</dbReference>
<dbReference type="SUPFAM" id="SSF63712">
    <property type="entry name" value="Nicotinic receptor ligand binding domain-like"/>
    <property type="match status" value="1"/>
</dbReference>
<dbReference type="CDD" id="cd19051">
    <property type="entry name" value="LGIC_TM_cation"/>
    <property type="match status" value="1"/>
</dbReference>
<dbReference type="InterPro" id="IPR041978">
    <property type="entry name" value="KOW_Spt5_5"/>
</dbReference>
<keyword evidence="17 19" id="KW-0407">Ion channel</keyword>
<accession>A0A0N4ZEX3</accession>
<evidence type="ECO:0000256" key="12">
    <source>
        <dbReference type="ARBA" id="ARBA00023163"/>
    </source>
</evidence>
<evidence type="ECO:0000256" key="16">
    <source>
        <dbReference type="ARBA" id="ARBA00023286"/>
    </source>
</evidence>
<dbReference type="Pfam" id="PF23291">
    <property type="entry name" value="KOW4_SPT5"/>
    <property type="match status" value="1"/>
</dbReference>
<keyword evidence="11" id="KW-1015">Disulfide bond</keyword>
<keyword evidence="15" id="KW-0628">Postsynaptic cell membrane</keyword>
<dbReference type="PRINTS" id="PR00252">
    <property type="entry name" value="NRIONCHANNEL"/>
</dbReference>
<evidence type="ECO:0000256" key="4">
    <source>
        <dbReference type="ARBA" id="ARBA00022475"/>
    </source>
</evidence>
<dbReference type="PROSITE" id="PS00236">
    <property type="entry name" value="NEUROTR_ION_CHANNEL"/>
    <property type="match status" value="1"/>
</dbReference>
<keyword evidence="12" id="KW-0804">Transcription</keyword>
<keyword evidence="10 19" id="KW-0472">Membrane</keyword>
<evidence type="ECO:0000256" key="10">
    <source>
        <dbReference type="ARBA" id="ARBA00023136"/>
    </source>
</evidence>
<evidence type="ECO:0000313" key="23">
    <source>
        <dbReference type="WBParaSite" id="PTRK_0000630600.1"/>
    </source>
</evidence>
<dbReference type="AlphaFoldDB" id="A0A0N4ZEX3"/>
<dbReference type="STRING" id="131310.A0A0N4ZEX3"/>
<keyword evidence="16" id="KW-1071">Ligand-gated ion channel</keyword>